<sequence length="154" mass="16253">MSKPRRAETESVETRRRVLALAGTGIATALAGCDGASQTETPTPTSGEVSVTLTLENRDDVARSYEVVVNQGSSVTDSFSGTLPAGESVKMVATLRRTDEQYDFSINSEGGQRGRTWDPAECADFVVDAAIENGEPTFDARCLSEGESPSASPS</sequence>
<dbReference type="PROSITE" id="PS51257">
    <property type="entry name" value="PROKAR_LIPOPROTEIN"/>
    <property type="match status" value="1"/>
</dbReference>
<proteinExistence type="predicted"/>
<dbReference type="RefSeq" id="WP_162318447.1">
    <property type="nucleotide sequence ID" value="NZ_JAHQXF010000002.1"/>
</dbReference>
<comment type="caution">
    <text evidence="1">The sequence shown here is derived from an EMBL/GenBank/DDBJ whole genome shotgun (WGS) entry which is preliminary data.</text>
</comment>
<evidence type="ECO:0000313" key="2">
    <source>
        <dbReference type="Proteomes" id="UP000766550"/>
    </source>
</evidence>
<protein>
    <submittedName>
        <fullName evidence="1">Uncharacterized protein</fullName>
    </submittedName>
</protein>
<gene>
    <name evidence="1" type="ORF">KTS45_15615</name>
</gene>
<name>A0A8J8C826_9EURY</name>
<keyword evidence="2" id="KW-1185">Reference proteome</keyword>
<dbReference type="Proteomes" id="UP000766550">
    <property type="component" value="Unassembled WGS sequence"/>
</dbReference>
<dbReference type="OrthoDB" id="275688at2157"/>
<organism evidence="1 2">
    <name type="scientific">Haloarcula limicola</name>
    <dbReference type="NCBI Taxonomy" id="1429915"/>
    <lineage>
        <taxon>Archaea</taxon>
        <taxon>Methanobacteriati</taxon>
        <taxon>Methanobacteriota</taxon>
        <taxon>Stenosarchaea group</taxon>
        <taxon>Halobacteria</taxon>
        <taxon>Halobacteriales</taxon>
        <taxon>Haloarculaceae</taxon>
        <taxon>Haloarcula</taxon>
    </lineage>
</organism>
<dbReference type="AlphaFoldDB" id="A0A8J8C826"/>
<evidence type="ECO:0000313" key="1">
    <source>
        <dbReference type="EMBL" id="MBV0925633.1"/>
    </source>
</evidence>
<reference evidence="1 2" key="1">
    <citation type="submission" date="2021-06" db="EMBL/GenBank/DDBJ databases">
        <title>New haloarchaea isolates fom saline soil.</title>
        <authorList>
            <person name="Duran-Viseras A."/>
            <person name="Sanchez-Porro C.S."/>
            <person name="Ventosa A."/>
        </authorList>
    </citation>
    <scope>NUCLEOTIDE SEQUENCE [LARGE SCALE GENOMIC DNA]</scope>
    <source>
        <strain evidence="1 2">JCM 183640</strain>
    </source>
</reference>
<accession>A0A8J8C826</accession>
<dbReference type="EMBL" id="JAHQXF010000002">
    <property type="protein sequence ID" value="MBV0925633.1"/>
    <property type="molecule type" value="Genomic_DNA"/>
</dbReference>